<dbReference type="InterPro" id="IPR017850">
    <property type="entry name" value="Alkaline_phosphatase_core_sf"/>
</dbReference>
<evidence type="ECO:0000256" key="3">
    <source>
        <dbReference type="ARBA" id="ARBA00022801"/>
    </source>
</evidence>
<evidence type="ECO:0000259" key="5">
    <source>
        <dbReference type="Pfam" id="PF00884"/>
    </source>
</evidence>
<sequence length="479" mass="53249">MAKRPNIVVFLADDHGAWAMGCAGNRDVMTPNLDALAQQGTRFANFFCVSPVCSPARASLLTGRIPSDHGVHDWIRRGCIEDAAGVFRGKDRAIGYLDGREGFTDYLAGAGYCCALSGKWHLGDSPRPQKGYEYWQAYAFGGGQYYNYEWIEGGTISRKTRYVTDEITDQALRFLRERPATAERPFMLSVHYTAPHSPWEEHQHPAEIWARYGDCPFTATPDLPRHPWQSPTAPYGYTPETRHVNLRGYYSAITAMDAGIGRVLDELGQQGLLDDTLVIFTSDNGMNMGHHGVWGKGNGTFPMNMYDTSVKVPCIASWPGRVPAGRVLQGLYSHYDVFPTLLEIAGVDNPLAAELPGRSFAEALLGGGDRADADVVVFDEYGPVRMIRNRAWKYVHRIPYGPHELYDLVNDPGETRNLIDQPEQQERVAAMGAALRRWFSTYVVPARDGAYEGVTGFGQVARCGLDNDGECPWHSRPVF</sequence>
<dbReference type="PANTHER" id="PTHR42693">
    <property type="entry name" value="ARYLSULFATASE FAMILY MEMBER"/>
    <property type="match status" value="1"/>
</dbReference>
<accession>A0AAE3VCF2</accession>
<dbReference type="Gene3D" id="3.40.720.10">
    <property type="entry name" value="Alkaline Phosphatase, subunit A"/>
    <property type="match status" value="1"/>
</dbReference>
<dbReference type="GO" id="GO:0046872">
    <property type="term" value="F:metal ion binding"/>
    <property type="evidence" value="ECO:0007669"/>
    <property type="project" value="UniProtKB-KW"/>
</dbReference>
<comment type="caution">
    <text evidence="6">The sequence shown here is derived from an EMBL/GenBank/DDBJ whole genome shotgun (WGS) entry which is preliminary data.</text>
</comment>
<evidence type="ECO:0000313" key="7">
    <source>
        <dbReference type="Proteomes" id="UP001238163"/>
    </source>
</evidence>
<evidence type="ECO:0000256" key="2">
    <source>
        <dbReference type="ARBA" id="ARBA00022723"/>
    </source>
</evidence>
<evidence type="ECO:0000256" key="1">
    <source>
        <dbReference type="ARBA" id="ARBA00008779"/>
    </source>
</evidence>
<dbReference type="SUPFAM" id="SSF53649">
    <property type="entry name" value="Alkaline phosphatase-like"/>
    <property type="match status" value="1"/>
</dbReference>
<dbReference type="InterPro" id="IPR024607">
    <property type="entry name" value="Sulfatase_CS"/>
</dbReference>
<gene>
    <name evidence="6" type="ORF">J3R75_000047</name>
</gene>
<dbReference type="GO" id="GO:0004065">
    <property type="term" value="F:arylsulfatase activity"/>
    <property type="evidence" value="ECO:0007669"/>
    <property type="project" value="TreeGrafter"/>
</dbReference>
<name>A0AAE3VCF2_9BACT</name>
<organism evidence="6 7">
    <name type="scientific">Oligosphaera ethanolica</name>
    <dbReference type="NCBI Taxonomy" id="760260"/>
    <lineage>
        <taxon>Bacteria</taxon>
        <taxon>Pseudomonadati</taxon>
        <taxon>Lentisphaerota</taxon>
        <taxon>Oligosphaeria</taxon>
        <taxon>Oligosphaerales</taxon>
        <taxon>Oligosphaeraceae</taxon>
        <taxon>Oligosphaera</taxon>
    </lineage>
</organism>
<reference evidence="6" key="1">
    <citation type="submission" date="2023-07" db="EMBL/GenBank/DDBJ databases">
        <title>Genomic Encyclopedia of Type Strains, Phase IV (KMG-IV): sequencing the most valuable type-strain genomes for metagenomic binning, comparative biology and taxonomic classification.</title>
        <authorList>
            <person name="Goeker M."/>
        </authorList>
    </citation>
    <scope>NUCLEOTIDE SEQUENCE</scope>
    <source>
        <strain evidence="6">DSM 24202</strain>
    </source>
</reference>
<dbReference type="Pfam" id="PF00884">
    <property type="entry name" value="Sulfatase"/>
    <property type="match status" value="1"/>
</dbReference>
<keyword evidence="4" id="KW-0106">Calcium</keyword>
<feature type="domain" description="Sulfatase N-terminal" evidence="5">
    <location>
        <begin position="5"/>
        <end position="347"/>
    </location>
</feature>
<dbReference type="PROSITE" id="PS00523">
    <property type="entry name" value="SULFATASE_1"/>
    <property type="match status" value="1"/>
</dbReference>
<evidence type="ECO:0000313" key="6">
    <source>
        <dbReference type="EMBL" id="MDQ0287940.1"/>
    </source>
</evidence>
<dbReference type="InterPro" id="IPR050738">
    <property type="entry name" value="Sulfatase"/>
</dbReference>
<dbReference type="PANTHER" id="PTHR42693:SF53">
    <property type="entry name" value="ENDO-4-O-SULFATASE"/>
    <property type="match status" value="1"/>
</dbReference>
<dbReference type="AlphaFoldDB" id="A0AAE3VCF2"/>
<dbReference type="RefSeq" id="WP_307259099.1">
    <property type="nucleotide sequence ID" value="NZ_JAUSVL010000001.1"/>
</dbReference>
<proteinExistence type="inferred from homology"/>
<keyword evidence="3" id="KW-0378">Hydrolase</keyword>
<dbReference type="EMBL" id="JAUSVL010000001">
    <property type="protein sequence ID" value="MDQ0287940.1"/>
    <property type="molecule type" value="Genomic_DNA"/>
</dbReference>
<protein>
    <submittedName>
        <fullName evidence="6">Arylsulfatase A-like enzyme</fullName>
    </submittedName>
</protein>
<dbReference type="InterPro" id="IPR000917">
    <property type="entry name" value="Sulfatase_N"/>
</dbReference>
<keyword evidence="2" id="KW-0479">Metal-binding</keyword>
<dbReference type="Proteomes" id="UP001238163">
    <property type="component" value="Unassembled WGS sequence"/>
</dbReference>
<evidence type="ECO:0000256" key="4">
    <source>
        <dbReference type="ARBA" id="ARBA00022837"/>
    </source>
</evidence>
<dbReference type="CDD" id="cd16149">
    <property type="entry name" value="sulfatase_like"/>
    <property type="match status" value="1"/>
</dbReference>
<keyword evidence="7" id="KW-1185">Reference proteome</keyword>
<comment type="similarity">
    <text evidence="1">Belongs to the sulfatase family.</text>
</comment>